<dbReference type="OMA" id="WINKNEF"/>
<evidence type="ECO:0000313" key="3">
    <source>
        <dbReference type="Proteomes" id="UP000265080"/>
    </source>
</evidence>
<dbReference type="GeneTree" id="ENSGT00840000129931"/>
<proteinExistence type="predicted"/>
<dbReference type="Pfam" id="PF26215">
    <property type="entry name" value="HTH_animal"/>
    <property type="match status" value="1"/>
</dbReference>
<reference evidence="2" key="2">
    <citation type="submission" date="2025-09" db="UniProtKB">
        <authorList>
            <consortium name="Ensembl"/>
        </authorList>
    </citation>
    <scope>IDENTIFICATION</scope>
</reference>
<name>A0A3P8U3H0_AMPPE</name>
<dbReference type="InterPro" id="IPR058912">
    <property type="entry name" value="HTH_animal"/>
</dbReference>
<dbReference type="STRING" id="161767.ENSAPEP00000029837"/>
<sequence length="440" mass="51169">MVWLKKEEDIVVRRADKGGATVIWGKNDYIMEAQKQLNNRQYYVPLKSNPTENIKRDLFAILNPALENKWINKNEFEFLSPSNPKLATFYLLPKIHKNLHSPPGRPIINGIDTITEPASQYIDFVIKPLTMSLKAYLQDTTHILKDLQEMQQAPNAILATMDVESLYSNIDHQEGLEALEHFLQKRSNTETPPTQFVVSLTQWSLNNNIFLFQDRLYQQTKGTAMGASYAPNYAGLFLGLWEERYVHSTENPFKQLIKYYGRYIDDLFFIFTGTTEQLQEFHQYLNSTNPNIKLSLEFSNKEINFLDLLISLDEQGSIHTSLFRKSTDRNTVLHAESFHPKSLIENIPFGQFQRLKRICNSQTDFNTQATEMQQRFVQRGYKAKTLSGALTRVKTLDRRNLLIRRQRAPSQTKNRIFCTLQYSNMAHKIKNAITKNWSIL</sequence>
<reference evidence="2" key="1">
    <citation type="submission" date="2025-08" db="UniProtKB">
        <authorList>
            <consortium name="Ensembl"/>
        </authorList>
    </citation>
    <scope>IDENTIFICATION</scope>
</reference>
<organism evidence="2 3">
    <name type="scientific">Amphiprion percula</name>
    <name type="common">Orange clownfish</name>
    <name type="synonym">Lutjanus percula</name>
    <dbReference type="NCBI Taxonomy" id="161767"/>
    <lineage>
        <taxon>Eukaryota</taxon>
        <taxon>Metazoa</taxon>
        <taxon>Chordata</taxon>
        <taxon>Craniata</taxon>
        <taxon>Vertebrata</taxon>
        <taxon>Euteleostomi</taxon>
        <taxon>Actinopterygii</taxon>
        <taxon>Neopterygii</taxon>
        <taxon>Teleostei</taxon>
        <taxon>Neoteleostei</taxon>
        <taxon>Acanthomorphata</taxon>
        <taxon>Ovalentaria</taxon>
        <taxon>Pomacentridae</taxon>
        <taxon>Amphiprion</taxon>
    </lineage>
</organism>
<protein>
    <recommendedName>
        <fullName evidence="1">Reverse transcriptase domain-containing protein</fullName>
    </recommendedName>
</protein>
<feature type="domain" description="Reverse transcriptase" evidence="1">
    <location>
        <begin position="73"/>
        <end position="322"/>
    </location>
</feature>
<dbReference type="PANTHER" id="PTHR21301">
    <property type="entry name" value="REVERSE TRANSCRIPTASE"/>
    <property type="match status" value="1"/>
</dbReference>
<dbReference type="InterPro" id="IPR000477">
    <property type="entry name" value="RT_dom"/>
</dbReference>
<evidence type="ECO:0000313" key="2">
    <source>
        <dbReference type="Ensembl" id="ENSAPEP00000029837.1"/>
    </source>
</evidence>
<dbReference type="PROSITE" id="PS50878">
    <property type="entry name" value="RT_POL"/>
    <property type="match status" value="1"/>
</dbReference>
<dbReference type="Ensembl" id="ENSAPET00000030637.1">
    <property type="protein sequence ID" value="ENSAPEP00000029837.1"/>
    <property type="gene ID" value="ENSAPEG00000021194.1"/>
</dbReference>
<accession>A0A3P8U3H0</accession>
<keyword evidence="3" id="KW-1185">Reference proteome</keyword>
<evidence type="ECO:0000259" key="1">
    <source>
        <dbReference type="PROSITE" id="PS50878"/>
    </source>
</evidence>
<dbReference type="AlphaFoldDB" id="A0A3P8U3H0"/>
<dbReference type="Proteomes" id="UP000265080">
    <property type="component" value="Unplaced"/>
</dbReference>
<dbReference type="PANTHER" id="PTHR21301:SF10">
    <property type="entry name" value="REVERSE TRANSCRIPTASE DOMAIN-CONTAINING PROTEIN"/>
    <property type="match status" value="1"/>
</dbReference>